<dbReference type="GO" id="GO:0000160">
    <property type="term" value="P:phosphorelay signal transduction system"/>
    <property type="evidence" value="ECO:0007669"/>
    <property type="project" value="InterPro"/>
</dbReference>
<gene>
    <name evidence="4" type="ORF">SAMN02949497_0510</name>
</gene>
<protein>
    <submittedName>
        <fullName evidence="4">DNA binding domain-containing protein, excisionase family</fullName>
    </submittedName>
</protein>
<sequence length="208" mass="22583">MEKPPKSFRPKIPKSFCTTAQAAEKLGVSIRTVQLWTESGLLAAWKTGGGHRRIPLESLDKLLLHPPPAPDGAAVPESSLRVLVVEDEPGLLTLYRAQVRRWPVATELATAQDGFDALLKLGQAKPHLMITDLLMPHMDGFGMLKRLRGLPEFADMAIVAVTSLDPEQIAERGGLPGGIPVLSKPIRFDALERIAIKLAVARRLLPAG</sequence>
<dbReference type="Pfam" id="PF00072">
    <property type="entry name" value="Response_reg"/>
    <property type="match status" value="1"/>
</dbReference>
<dbReference type="InterPro" id="IPR010093">
    <property type="entry name" value="SinI_DNA-bd"/>
</dbReference>
<dbReference type="PANTHER" id="PTHR44591:SF23">
    <property type="entry name" value="CHEY SUBFAMILY"/>
    <property type="match status" value="1"/>
</dbReference>
<dbReference type="PANTHER" id="PTHR44591">
    <property type="entry name" value="STRESS RESPONSE REGULATOR PROTEIN 1"/>
    <property type="match status" value="1"/>
</dbReference>
<dbReference type="SUPFAM" id="SSF52172">
    <property type="entry name" value="CheY-like"/>
    <property type="match status" value="1"/>
</dbReference>
<dbReference type="Gene3D" id="1.10.1660.10">
    <property type="match status" value="1"/>
</dbReference>
<dbReference type="InterPro" id="IPR009061">
    <property type="entry name" value="DNA-bd_dom_put_sf"/>
</dbReference>
<dbReference type="AlphaFoldDB" id="A0A1Y6D4X8"/>
<proteinExistence type="predicted"/>
<dbReference type="InterPro" id="IPR001789">
    <property type="entry name" value="Sig_transdc_resp-reg_receiver"/>
</dbReference>
<dbReference type="InterPro" id="IPR050595">
    <property type="entry name" value="Bact_response_regulator"/>
</dbReference>
<dbReference type="CDD" id="cd00156">
    <property type="entry name" value="REC"/>
    <property type="match status" value="1"/>
</dbReference>
<name>A0A1Y6D4X8_9GAMM</name>
<evidence type="ECO:0000313" key="5">
    <source>
        <dbReference type="Proteomes" id="UP000192923"/>
    </source>
</evidence>
<dbReference type="InterPro" id="IPR011006">
    <property type="entry name" value="CheY-like_superfamily"/>
</dbReference>
<evidence type="ECO:0000256" key="1">
    <source>
        <dbReference type="ARBA" id="ARBA00022553"/>
    </source>
</evidence>
<feature type="domain" description="Response regulatory" evidence="3">
    <location>
        <begin position="81"/>
        <end position="199"/>
    </location>
</feature>
<dbReference type="PROSITE" id="PS50110">
    <property type="entry name" value="RESPONSE_REGULATORY"/>
    <property type="match status" value="1"/>
</dbReference>
<dbReference type="InterPro" id="IPR041657">
    <property type="entry name" value="HTH_17"/>
</dbReference>
<organism evidence="4 5">
    <name type="scientific">Methylomagnum ishizawai</name>
    <dbReference type="NCBI Taxonomy" id="1760988"/>
    <lineage>
        <taxon>Bacteria</taxon>
        <taxon>Pseudomonadati</taxon>
        <taxon>Pseudomonadota</taxon>
        <taxon>Gammaproteobacteria</taxon>
        <taxon>Methylococcales</taxon>
        <taxon>Methylococcaceae</taxon>
        <taxon>Methylomagnum</taxon>
    </lineage>
</organism>
<dbReference type="CDD" id="cd04762">
    <property type="entry name" value="HTH_MerR-trunc"/>
    <property type="match status" value="1"/>
</dbReference>
<keyword evidence="5" id="KW-1185">Reference proteome</keyword>
<accession>A0A1Y6D4X8</accession>
<dbReference type="EMBL" id="FXAM01000002">
    <property type="protein sequence ID" value="SMF97480.1"/>
    <property type="molecule type" value="Genomic_DNA"/>
</dbReference>
<dbReference type="Pfam" id="PF12728">
    <property type="entry name" value="HTH_17"/>
    <property type="match status" value="1"/>
</dbReference>
<evidence type="ECO:0000256" key="2">
    <source>
        <dbReference type="PROSITE-ProRule" id="PRU00169"/>
    </source>
</evidence>
<feature type="modified residue" description="4-aspartylphosphate" evidence="2">
    <location>
        <position position="132"/>
    </location>
</feature>
<dbReference type="GO" id="GO:0003677">
    <property type="term" value="F:DNA binding"/>
    <property type="evidence" value="ECO:0007669"/>
    <property type="project" value="InterPro"/>
</dbReference>
<dbReference type="STRING" id="1760988.SAMN02949497_0510"/>
<dbReference type="OrthoDB" id="5703386at2"/>
<reference evidence="4 5" key="1">
    <citation type="submission" date="2016-12" db="EMBL/GenBank/DDBJ databases">
        <authorList>
            <person name="Song W.-J."/>
            <person name="Kurnit D.M."/>
        </authorList>
    </citation>
    <scope>NUCLEOTIDE SEQUENCE [LARGE SCALE GENOMIC DNA]</scope>
    <source>
        <strain evidence="4 5">175</strain>
    </source>
</reference>
<dbReference type="SMART" id="SM00448">
    <property type="entry name" value="REC"/>
    <property type="match status" value="1"/>
</dbReference>
<dbReference type="NCBIfam" id="TIGR01764">
    <property type="entry name" value="excise"/>
    <property type="match status" value="1"/>
</dbReference>
<dbReference type="RefSeq" id="WP_085216510.1">
    <property type="nucleotide sequence ID" value="NZ_FXAM01000002.1"/>
</dbReference>
<dbReference type="SUPFAM" id="SSF46955">
    <property type="entry name" value="Putative DNA-binding domain"/>
    <property type="match status" value="1"/>
</dbReference>
<evidence type="ECO:0000313" key="4">
    <source>
        <dbReference type="EMBL" id="SMF97480.1"/>
    </source>
</evidence>
<evidence type="ECO:0000259" key="3">
    <source>
        <dbReference type="PROSITE" id="PS50110"/>
    </source>
</evidence>
<keyword evidence="1 2" id="KW-0597">Phosphoprotein</keyword>
<dbReference type="Gene3D" id="3.40.50.2300">
    <property type="match status" value="1"/>
</dbReference>
<dbReference type="Proteomes" id="UP000192923">
    <property type="component" value="Unassembled WGS sequence"/>
</dbReference>